<dbReference type="GO" id="GO:0005524">
    <property type="term" value="F:ATP binding"/>
    <property type="evidence" value="ECO:0007669"/>
    <property type="project" value="UniProtKB-KW"/>
</dbReference>
<keyword evidence="4" id="KW-0347">Helicase</keyword>
<feature type="domain" description="SNF2 N-terminal" evidence="9">
    <location>
        <begin position="285"/>
        <end position="365"/>
    </location>
</feature>
<evidence type="ECO:0000256" key="8">
    <source>
        <dbReference type="SAM" id="MobiDB-lite"/>
    </source>
</evidence>
<evidence type="ECO:0000256" key="3">
    <source>
        <dbReference type="ARBA" id="ARBA00022741"/>
    </source>
</evidence>
<dbReference type="PANTHER" id="PTHR45797">
    <property type="entry name" value="RAD54-LIKE"/>
    <property type="match status" value="1"/>
</dbReference>
<dbReference type="PANTHER" id="PTHR45797:SF1">
    <property type="entry name" value="HELICASE ARIP4"/>
    <property type="match status" value="1"/>
</dbReference>
<dbReference type="InterPro" id="IPR038718">
    <property type="entry name" value="SNF2-like_sf"/>
</dbReference>
<keyword evidence="4" id="KW-0378">Hydrolase</keyword>
<keyword evidence="6" id="KW-0238">DNA-binding</keyword>
<keyword evidence="11" id="KW-1185">Reference proteome</keyword>
<accession>A0AAV5W0E3</accession>
<dbReference type="Pfam" id="PF00176">
    <property type="entry name" value="SNF2-rel_dom"/>
    <property type="match status" value="1"/>
</dbReference>
<comment type="similarity">
    <text evidence="2">Belongs to the SNF2/RAD54 helicase family.</text>
</comment>
<organism evidence="10 11">
    <name type="scientific">Pristionchus fissidentatus</name>
    <dbReference type="NCBI Taxonomy" id="1538716"/>
    <lineage>
        <taxon>Eukaryota</taxon>
        <taxon>Metazoa</taxon>
        <taxon>Ecdysozoa</taxon>
        <taxon>Nematoda</taxon>
        <taxon>Chromadorea</taxon>
        <taxon>Rhabditida</taxon>
        <taxon>Rhabditina</taxon>
        <taxon>Diplogasteromorpha</taxon>
        <taxon>Diplogasteroidea</taxon>
        <taxon>Neodiplogasteridae</taxon>
        <taxon>Pristionchus</taxon>
    </lineage>
</organism>
<protein>
    <recommendedName>
        <fullName evidence="9">SNF2 N-terminal domain-containing protein</fullName>
    </recommendedName>
</protein>
<evidence type="ECO:0000256" key="6">
    <source>
        <dbReference type="ARBA" id="ARBA00023125"/>
    </source>
</evidence>
<reference evidence="10" key="1">
    <citation type="submission" date="2023-10" db="EMBL/GenBank/DDBJ databases">
        <title>Genome assembly of Pristionchus species.</title>
        <authorList>
            <person name="Yoshida K."/>
            <person name="Sommer R.J."/>
        </authorList>
    </citation>
    <scope>NUCLEOTIDE SEQUENCE</scope>
    <source>
        <strain evidence="10">RS5133</strain>
    </source>
</reference>
<name>A0AAV5W0E3_9BILA</name>
<dbReference type="EMBL" id="BTSY01000004">
    <property type="protein sequence ID" value="GMT24231.1"/>
    <property type="molecule type" value="Genomic_DNA"/>
</dbReference>
<evidence type="ECO:0000313" key="10">
    <source>
        <dbReference type="EMBL" id="GMT24231.1"/>
    </source>
</evidence>
<dbReference type="GO" id="GO:0004386">
    <property type="term" value="F:helicase activity"/>
    <property type="evidence" value="ECO:0007669"/>
    <property type="project" value="UniProtKB-KW"/>
</dbReference>
<keyword evidence="7" id="KW-0539">Nucleus</keyword>
<evidence type="ECO:0000256" key="5">
    <source>
        <dbReference type="ARBA" id="ARBA00022840"/>
    </source>
</evidence>
<evidence type="ECO:0000259" key="9">
    <source>
        <dbReference type="Pfam" id="PF00176"/>
    </source>
</evidence>
<evidence type="ECO:0000256" key="2">
    <source>
        <dbReference type="ARBA" id="ARBA00007025"/>
    </source>
</evidence>
<dbReference type="GO" id="GO:0016887">
    <property type="term" value="F:ATP hydrolysis activity"/>
    <property type="evidence" value="ECO:0007669"/>
    <property type="project" value="InterPro"/>
</dbReference>
<dbReference type="Gene3D" id="3.40.50.10810">
    <property type="entry name" value="Tandem AAA-ATPase domain"/>
    <property type="match status" value="1"/>
</dbReference>
<evidence type="ECO:0000256" key="4">
    <source>
        <dbReference type="ARBA" id="ARBA00022806"/>
    </source>
</evidence>
<dbReference type="GO" id="GO:0005634">
    <property type="term" value="C:nucleus"/>
    <property type="evidence" value="ECO:0007669"/>
    <property type="project" value="UniProtKB-SubCell"/>
</dbReference>
<sequence length="367" mass="41017">MSGPLESIRMKINLNKGSSHLNGRSDFVEPGPSLNSLGETREDGIQVLNSLKSSCPESLSRPTSKESSQSSNGGNRPGSSTEVGDGALLKFSLPTTKSRKRKHVKNSFTVGSEKVDEQTAILRQKERERLAEREKRQIAQDDHIKNVIAVSHPQFDVVELDDFDEPELCEPSSAKMEKKEEYEVIDISSGEEDNCGGTPMRVIPPKYSFSFGDYRRRGVVSAGERKQQEEAQATERRRLKGKKLDLSDKDHIIDRDGGLLVNPGHSSTEQDVFVAAHLTHILQPHQLGGIRFMYDNVIVSLEDYEKNKIDGGFGCILAHSMGLGKTIQVITMCDIFFRSTKAHKILVLCPINVIQNWYNEFGKWFPS</sequence>
<feature type="non-terminal residue" evidence="10">
    <location>
        <position position="367"/>
    </location>
</feature>
<dbReference type="GO" id="GO:0003677">
    <property type="term" value="F:DNA binding"/>
    <property type="evidence" value="ECO:0007669"/>
    <property type="project" value="UniProtKB-KW"/>
</dbReference>
<dbReference type="AlphaFoldDB" id="A0AAV5W0E3"/>
<evidence type="ECO:0000256" key="1">
    <source>
        <dbReference type="ARBA" id="ARBA00004123"/>
    </source>
</evidence>
<comment type="subcellular location">
    <subcellularLocation>
        <location evidence="1">Nucleus</location>
    </subcellularLocation>
</comment>
<feature type="compositionally biased region" description="Polar residues" evidence="8">
    <location>
        <begin position="47"/>
        <end position="82"/>
    </location>
</feature>
<dbReference type="InterPro" id="IPR000330">
    <property type="entry name" value="SNF2_N"/>
</dbReference>
<dbReference type="Proteomes" id="UP001432322">
    <property type="component" value="Unassembled WGS sequence"/>
</dbReference>
<proteinExistence type="inferred from homology"/>
<comment type="caution">
    <text evidence="10">The sequence shown here is derived from an EMBL/GenBank/DDBJ whole genome shotgun (WGS) entry which is preliminary data.</text>
</comment>
<dbReference type="InterPro" id="IPR027417">
    <property type="entry name" value="P-loop_NTPase"/>
</dbReference>
<dbReference type="InterPro" id="IPR044574">
    <property type="entry name" value="ARIP4-like"/>
</dbReference>
<evidence type="ECO:0000313" key="11">
    <source>
        <dbReference type="Proteomes" id="UP001432322"/>
    </source>
</evidence>
<keyword evidence="5" id="KW-0067">ATP-binding</keyword>
<keyword evidence="3" id="KW-0547">Nucleotide-binding</keyword>
<dbReference type="SUPFAM" id="SSF52540">
    <property type="entry name" value="P-loop containing nucleoside triphosphate hydrolases"/>
    <property type="match status" value="1"/>
</dbReference>
<feature type="region of interest" description="Disordered" evidence="8">
    <location>
        <begin position="15"/>
        <end position="87"/>
    </location>
</feature>
<evidence type="ECO:0000256" key="7">
    <source>
        <dbReference type="ARBA" id="ARBA00023242"/>
    </source>
</evidence>
<gene>
    <name evidence="10" type="ORF">PFISCL1PPCAC_15528</name>
</gene>